<dbReference type="Proteomes" id="UP001147653">
    <property type="component" value="Unassembled WGS sequence"/>
</dbReference>
<dbReference type="EMBL" id="JAPDDP010000054">
    <property type="protein sequence ID" value="MDA0183494.1"/>
    <property type="molecule type" value="Genomic_DNA"/>
</dbReference>
<evidence type="ECO:0000313" key="1">
    <source>
        <dbReference type="EMBL" id="MDA0183494.1"/>
    </source>
</evidence>
<comment type="caution">
    <text evidence="1">The sequence shown here is derived from an EMBL/GenBank/DDBJ whole genome shotgun (WGS) entry which is preliminary data.</text>
</comment>
<organism evidence="1 2">
    <name type="scientific">Solirubrobacter phytolaccae</name>
    <dbReference type="NCBI Taxonomy" id="1404360"/>
    <lineage>
        <taxon>Bacteria</taxon>
        <taxon>Bacillati</taxon>
        <taxon>Actinomycetota</taxon>
        <taxon>Thermoleophilia</taxon>
        <taxon>Solirubrobacterales</taxon>
        <taxon>Solirubrobacteraceae</taxon>
        <taxon>Solirubrobacter</taxon>
    </lineage>
</organism>
<reference evidence="1" key="1">
    <citation type="submission" date="2022-10" db="EMBL/GenBank/DDBJ databases">
        <title>The WGS of Solirubrobacter phytolaccae KCTC 29190.</title>
        <authorList>
            <person name="Jiang Z."/>
        </authorList>
    </citation>
    <scope>NUCLEOTIDE SEQUENCE</scope>
    <source>
        <strain evidence="1">KCTC 29190</strain>
    </source>
</reference>
<keyword evidence="2" id="KW-1185">Reference proteome</keyword>
<dbReference type="RefSeq" id="WP_270027882.1">
    <property type="nucleotide sequence ID" value="NZ_JAPDDP010000054.1"/>
</dbReference>
<accession>A0A9X3NCA8</accession>
<sequence>MAATATPSRPATELQDRLVRRAEVVGVWAVDCLCAQRRDTDWAAELLGDLEHRHEHASLDTEGYHLDSFAVEPVAHQRGTAYVRMVCAVSVRPARLSPTLAARTLRGVLDELMLAPARARATCARLVDVAIVPAI</sequence>
<dbReference type="AlphaFoldDB" id="A0A9X3NCA8"/>
<name>A0A9X3NCA8_9ACTN</name>
<proteinExistence type="predicted"/>
<gene>
    <name evidence="1" type="ORF">OJ997_24510</name>
</gene>
<protein>
    <submittedName>
        <fullName evidence="1">Uncharacterized protein</fullName>
    </submittedName>
</protein>
<evidence type="ECO:0000313" key="2">
    <source>
        <dbReference type="Proteomes" id="UP001147653"/>
    </source>
</evidence>